<feature type="domain" description="SMB" evidence="15">
    <location>
        <begin position="262"/>
        <end position="302"/>
    </location>
</feature>
<dbReference type="Proteomes" id="UP000735302">
    <property type="component" value="Unassembled WGS sequence"/>
</dbReference>
<dbReference type="PROSITE" id="PS50958">
    <property type="entry name" value="SMB_2"/>
    <property type="match status" value="1"/>
</dbReference>
<evidence type="ECO:0000256" key="4">
    <source>
        <dbReference type="ARBA" id="ARBA00022679"/>
    </source>
</evidence>
<dbReference type="SMART" id="SM00220">
    <property type="entry name" value="S_TKc"/>
    <property type="match status" value="1"/>
</dbReference>
<evidence type="ECO:0000256" key="2">
    <source>
        <dbReference type="ARBA" id="ARBA00012425"/>
    </source>
</evidence>
<feature type="signal peptide" evidence="13">
    <location>
        <begin position="1"/>
        <end position="19"/>
    </location>
</feature>
<dbReference type="GO" id="GO:0000307">
    <property type="term" value="C:cyclin-dependent protein kinase holoenzyme complex"/>
    <property type="evidence" value="ECO:0007669"/>
    <property type="project" value="TreeGrafter"/>
</dbReference>
<feature type="compositionally biased region" description="Basic and acidic residues" evidence="12">
    <location>
        <begin position="63"/>
        <end position="72"/>
    </location>
</feature>
<dbReference type="GO" id="GO:0005737">
    <property type="term" value="C:cytoplasm"/>
    <property type="evidence" value="ECO:0007669"/>
    <property type="project" value="TreeGrafter"/>
</dbReference>
<dbReference type="InterPro" id="IPR050108">
    <property type="entry name" value="CDK"/>
</dbReference>
<dbReference type="PANTHER" id="PTHR24056:SF254">
    <property type="entry name" value="CYCLIN-DEPENDENT KINASE 2"/>
    <property type="match status" value="1"/>
</dbReference>
<dbReference type="GO" id="GO:0030332">
    <property type="term" value="F:cyclin binding"/>
    <property type="evidence" value="ECO:0007669"/>
    <property type="project" value="TreeGrafter"/>
</dbReference>
<dbReference type="InterPro" id="IPR000719">
    <property type="entry name" value="Prot_kinase_dom"/>
</dbReference>
<gene>
    <name evidence="16" type="ORF">PoB_003795900</name>
</gene>
<evidence type="ECO:0000256" key="11">
    <source>
        <dbReference type="PROSITE-ProRule" id="PRU10141"/>
    </source>
</evidence>
<keyword evidence="7 11" id="KW-0067">ATP-binding</keyword>
<dbReference type="PROSITE" id="PS50011">
    <property type="entry name" value="PROTEIN_KINASE_DOM"/>
    <property type="match status" value="1"/>
</dbReference>
<dbReference type="GO" id="GO:0010468">
    <property type="term" value="P:regulation of gene expression"/>
    <property type="evidence" value="ECO:0007669"/>
    <property type="project" value="TreeGrafter"/>
</dbReference>
<comment type="similarity">
    <text evidence="1">Belongs to the protein kinase superfamily. CMGC Ser/Thr protein kinase family. CDC2/CDKX subfamily.</text>
</comment>
<dbReference type="FunFam" id="1.10.510.10:FF:000574">
    <property type="entry name" value="Cell division related protein kinase 2"/>
    <property type="match status" value="1"/>
</dbReference>
<dbReference type="GO" id="GO:0004693">
    <property type="term" value="F:cyclin-dependent protein serine/threonine kinase activity"/>
    <property type="evidence" value="ECO:0007669"/>
    <property type="project" value="UniProtKB-EC"/>
</dbReference>
<keyword evidence="5 11" id="KW-0547">Nucleotide-binding</keyword>
<reference evidence="16 17" key="1">
    <citation type="journal article" date="2021" name="Elife">
        <title>Chloroplast acquisition without the gene transfer in kleptoplastic sea slugs, Plakobranchus ocellatus.</title>
        <authorList>
            <person name="Maeda T."/>
            <person name="Takahashi S."/>
            <person name="Yoshida T."/>
            <person name="Shimamura S."/>
            <person name="Takaki Y."/>
            <person name="Nagai Y."/>
            <person name="Toyoda A."/>
            <person name="Suzuki Y."/>
            <person name="Arimoto A."/>
            <person name="Ishii H."/>
            <person name="Satoh N."/>
            <person name="Nishiyama T."/>
            <person name="Hasebe M."/>
            <person name="Maruyama T."/>
            <person name="Minagawa J."/>
            <person name="Obokata J."/>
            <person name="Shigenobu S."/>
        </authorList>
    </citation>
    <scope>NUCLEOTIDE SEQUENCE [LARGE SCALE GENOMIC DNA]</scope>
</reference>
<dbReference type="EC" id="2.7.11.22" evidence="2"/>
<feature type="binding site" evidence="11">
    <location>
        <position position="935"/>
    </location>
    <ligand>
        <name>ATP</name>
        <dbReference type="ChEBI" id="CHEBI:30616"/>
    </ligand>
</feature>
<accession>A0AAV4AYL2</accession>
<dbReference type="PROSITE" id="PS00107">
    <property type="entry name" value="PROTEIN_KINASE_ATP"/>
    <property type="match status" value="1"/>
</dbReference>
<dbReference type="Pfam" id="PF00069">
    <property type="entry name" value="Pkinase"/>
    <property type="match status" value="1"/>
</dbReference>
<evidence type="ECO:0000256" key="8">
    <source>
        <dbReference type="ARBA" id="ARBA00023157"/>
    </source>
</evidence>
<dbReference type="SUPFAM" id="SSF90188">
    <property type="entry name" value="Somatomedin B domain"/>
    <property type="match status" value="1"/>
</dbReference>
<evidence type="ECO:0000256" key="7">
    <source>
        <dbReference type="ARBA" id="ARBA00022840"/>
    </source>
</evidence>
<evidence type="ECO:0000256" key="12">
    <source>
        <dbReference type="SAM" id="MobiDB-lite"/>
    </source>
</evidence>
<comment type="catalytic activity">
    <reaction evidence="10">
        <text>L-seryl-[protein] + ATP = O-phospho-L-seryl-[protein] + ADP + H(+)</text>
        <dbReference type="Rhea" id="RHEA:17989"/>
        <dbReference type="Rhea" id="RHEA-COMP:9863"/>
        <dbReference type="Rhea" id="RHEA-COMP:11604"/>
        <dbReference type="ChEBI" id="CHEBI:15378"/>
        <dbReference type="ChEBI" id="CHEBI:29999"/>
        <dbReference type="ChEBI" id="CHEBI:30616"/>
        <dbReference type="ChEBI" id="CHEBI:83421"/>
        <dbReference type="ChEBI" id="CHEBI:456216"/>
        <dbReference type="EC" id="2.7.11.22"/>
    </reaction>
</comment>
<protein>
    <recommendedName>
        <fullName evidence="2">cyclin-dependent kinase</fullName>
        <ecNumber evidence="2">2.7.11.22</ecNumber>
    </recommendedName>
</protein>
<dbReference type="PROSITE" id="PS00108">
    <property type="entry name" value="PROTEIN_KINASE_ST"/>
    <property type="match status" value="1"/>
</dbReference>
<keyword evidence="4" id="KW-0808">Transferase</keyword>
<evidence type="ECO:0000259" key="15">
    <source>
        <dbReference type="PROSITE" id="PS50958"/>
    </source>
</evidence>
<evidence type="ECO:0000256" key="9">
    <source>
        <dbReference type="ARBA" id="ARBA00047811"/>
    </source>
</evidence>
<evidence type="ECO:0000313" key="17">
    <source>
        <dbReference type="Proteomes" id="UP000735302"/>
    </source>
</evidence>
<dbReference type="Gene3D" id="1.10.510.10">
    <property type="entry name" value="Transferase(Phosphotransferase) domain 1"/>
    <property type="match status" value="1"/>
</dbReference>
<keyword evidence="3" id="KW-0723">Serine/threonine-protein kinase</keyword>
<keyword evidence="17" id="KW-1185">Reference proteome</keyword>
<evidence type="ECO:0000256" key="1">
    <source>
        <dbReference type="ARBA" id="ARBA00006485"/>
    </source>
</evidence>
<comment type="caution">
    <text evidence="16">The sequence shown here is derived from an EMBL/GenBank/DDBJ whole genome shotgun (WGS) entry which is preliminary data.</text>
</comment>
<dbReference type="CDD" id="cd07835">
    <property type="entry name" value="STKc_CDK1_CdkB_like"/>
    <property type="match status" value="1"/>
</dbReference>
<evidence type="ECO:0000256" key="13">
    <source>
        <dbReference type="SAM" id="SignalP"/>
    </source>
</evidence>
<dbReference type="AlphaFoldDB" id="A0AAV4AYL2"/>
<feature type="region of interest" description="Disordered" evidence="12">
    <location>
        <begin position="63"/>
        <end position="96"/>
    </location>
</feature>
<sequence length="1210" mass="135381">MYTALIASLPLAVICLLQTDAPNLSNNRSRPWAVEGAATQTNQTYVKDLERYSTSIQTSRVQLDLEKPKNEETSTLSSSAKTNEEMTEQKLSHGTHTSAFVKQTEGLDRAGSDNSTQKSATYIFYGLDGENSSRAFVDLSPQEKISDGLKEEAYDVRTYESRAKPYSNVVTSYPVLTYNKSWPLLLLQNEVQKSLAKDGASKNETSKDDTELFKLREQLPLNNSISENGTAVAASLNGNSFVHEQVKEIDSLSDDNDIDMAVTFTCEGRCDNKISFPCSCSATCVFYGTCCENLSQDCPRVWEEGQFLYDQIRESDFVCDADLKIYKIVSCPGFIESKEVGSSNSETPMMGIENAGNNVVNTTPETKDSTMSISTSLTEADKQIQEPLWQRLIKALTAGPFTDSNTGLTFTSKAIYDCLGMSPKTAMPWSLKFRYNSISPIKLEDVDNFQHLEEYYPEFDKNIFRAHLCLPDLIDTCKPTADSEQVSERNENKCKNTTAIVSSSDETRKFYRNRFCAYCNEERHRRYALLTTNRMPMREPELFVLMSMSDSKFNFALRTQHALTRDPFPWTQAQCSLPDPISFSTGLHVDSRSSESGEPSICSATCGDSRFTLGSDGVCRARHLALLAIADDGLTRLCPSAVTGLAKFLACGLKSEIKNLQKADVGASSVAVMFDSTFNKSLYVVKSYMALARQSALYFSNSIDDTISNVRIVALLVKSLRDYRLSQTLCPEIKENIENDFSKTIQTTSLITRLQLWMWKLDFLKSMQQLRGPIVDNQTTTTVCLSPVYDSYQVEDVDPKHLGCIDDPVYERDADWITKFLDSPCFSHFENLQSPGANGAISMIKDREILLVKQSDLRPSDHCSTGALMADRLELKSLTPGLDLALAAYAVGYPGLRMDESSMESFQKIEKIGEGTYGVVYKAKEKVSGKHVALKKIRLDAESEGVPSTAIREIALLKELEHMNVVRLLDVVHCESKLYLVFEYLTKDLKKYMDSFPPSEHLNPALIKSYMFQLLSGISYCHSHRVLHRDLKPQNLLIDMEGNIKIADFGLARAFGVPVRTYTHEVVTLWYRAPEILLGSRYYSTPVDVWSLGCILVEMVRRAALFPGDSEIDQLFRIFRTLGTPDEASWPGVTSLPDYKSSFPRWPVKEVRCLVPHMCPEGQDLLQSSVSHLISPLTHKAAAPAVIVNLPQPTQVQHVTWLSHKAAALL</sequence>
<dbReference type="InterPro" id="IPR001212">
    <property type="entry name" value="Somatomedin_B_dom"/>
</dbReference>
<dbReference type="GO" id="GO:0005524">
    <property type="term" value="F:ATP binding"/>
    <property type="evidence" value="ECO:0007669"/>
    <property type="project" value="UniProtKB-UniRule"/>
</dbReference>
<evidence type="ECO:0000256" key="5">
    <source>
        <dbReference type="ARBA" id="ARBA00022741"/>
    </source>
</evidence>
<dbReference type="GO" id="GO:0000082">
    <property type="term" value="P:G1/S transition of mitotic cell cycle"/>
    <property type="evidence" value="ECO:0007669"/>
    <property type="project" value="TreeGrafter"/>
</dbReference>
<dbReference type="GO" id="GO:0007165">
    <property type="term" value="P:signal transduction"/>
    <property type="evidence" value="ECO:0007669"/>
    <property type="project" value="TreeGrafter"/>
</dbReference>
<feature type="chain" id="PRO_5043338004" description="cyclin-dependent kinase" evidence="13">
    <location>
        <begin position="20"/>
        <end position="1210"/>
    </location>
</feature>
<feature type="domain" description="Protein kinase" evidence="14">
    <location>
        <begin position="906"/>
        <end position="1210"/>
    </location>
</feature>
<dbReference type="SUPFAM" id="SSF56112">
    <property type="entry name" value="Protein kinase-like (PK-like)"/>
    <property type="match status" value="1"/>
</dbReference>
<keyword evidence="8" id="KW-1015">Disulfide bond</keyword>
<comment type="catalytic activity">
    <reaction evidence="9">
        <text>L-threonyl-[protein] + ATP = O-phospho-L-threonyl-[protein] + ADP + H(+)</text>
        <dbReference type="Rhea" id="RHEA:46608"/>
        <dbReference type="Rhea" id="RHEA-COMP:11060"/>
        <dbReference type="Rhea" id="RHEA-COMP:11605"/>
        <dbReference type="ChEBI" id="CHEBI:15378"/>
        <dbReference type="ChEBI" id="CHEBI:30013"/>
        <dbReference type="ChEBI" id="CHEBI:30616"/>
        <dbReference type="ChEBI" id="CHEBI:61977"/>
        <dbReference type="ChEBI" id="CHEBI:456216"/>
        <dbReference type="EC" id="2.7.11.22"/>
    </reaction>
</comment>
<feature type="compositionally biased region" description="Polar residues" evidence="12">
    <location>
        <begin position="355"/>
        <end position="368"/>
    </location>
</feature>
<dbReference type="FunFam" id="3.30.200.20:FF:000215">
    <property type="entry name" value="Cyclin-dependent kinase 2 (CDK2L)"/>
    <property type="match status" value="1"/>
</dbReference>
<dbReference type="InterPro" id="IPR036024">
    <property type="entry name" value="Somatomedin_B-like_dom_sf"/>
</dbReference>
<keyword evidence="6" id="KW-0418">Kinase</keyword>
<evidence type="ECO:0000256" key="6">
    <source>
        <dbReference type="ARBA" id="ARBA00022777"/>
    </source>
</evidence>
<dbReference type="Gene3D" id="3.30.200.20">
    <property type="entry name" value="Phosphorylase Kinase, domain 1"/>
    <property type="match status" value="1"/>
</dbReference>
<evidence type="ECO:0000256" key="3">
    <source>
        <dbReference type="ARBA" id="ARBA00022527"/>
    </source>
</evidence>
<dbReference type="EMBL" id="BLXT01004298">
    <property type="protein sequence ID" value="GFO11454.1"/>
    <property type="molecule type" value="Genomic_DNA"/>
</dbReference>
<keyword evidence="13" id="KW-0732">Signal</keyword>
<dbReference type="InterPro" id="IPR008271">
    <property type="entry name" value="Ser/Thr_kinase_AS"/>
</dbReference>
<dbReference type="InterPro" id="IPR017441">
    <property type="entry name" value="Protein_kinase_ATP_BS"/>
</dbReference>
<evidence type="ECO:0000256" key="10">
    <source>
        <dbReference type="ARBA" id="ARBA00048367"/>
    </source>
</evidence>
<feature type="compositionally biased region" description="Basic and acidic residues" evidence="12">
    <location>
        <begin position="82"/>
        <end position="91"/>
    </location>
</feature>
<proteinExistence type="inferred from homology"/>
<organism evidence="16 17">
    <name type="scientific">Plakobranchus ocellatus</name>
    <dbReference type="NCBI Taxonomy" id="259542"/>
    <lineage>
        <taxon>Eukaryota</taxon>
        <taxon>Metazoa</taxon>
        <taxon>Spiralia</taxon>
        <taxon>Lophotrochozoa</taxon>
        <taxon>Mollusca</taxon>
        <taxon>Gastropoda</taxon>
        <taxon>Heterobranchia</taxon>
        <taxon>Euthyneura</taxon>
        <taxon>Panpulmonata</taxon>
        <taxon>Sacoglossa</taxon>
        <taxon>Placobranchoidea</taxon>
        <taxon>Plakobranchidae</taxon>
        <taxon>Plakobranchus</taxon>
    </lineage>
</organism>
<dbReference type="GO" id="GO:0010389">
    <property type="term" value="P:regulation of G2/M transition of mitotic cell cycle"/>
    <property type="evidence" value="ECO:0007669"/>
    <property type="project" value="TreeGrafter"/>
</dbReference>
<feature type="region of interest" description="Disordered" evidence="12">
    <location>
        <begin position="349"/>
        <end position="368"/>
    </location>
</feature>
<dbReference type="PANTHER" id="PTHR24056">
    <property type="entry name" value="CELL DIVISION PROTEIN KINASE"/>
    <property type="match status" value="1"/>
</dbReference>
<dbReference type="InterPro" id="IPR011009">
    <property type="entry name" value="Kinase-like_dom_sf"/>
</dbReference>
<dbReference type="GO" id="GO:0005634">
    <property type="term" value="C:nucleus"/>
    <property type="evidence" value="ECO:0007669"/>
    <property type="project" value="TreeGrafter"/>
</dbReference>
<name>A0AAV4AYL2_9GAST</name>
<evidence type="ECO:0000313" key="16">
    <source>
        <dbReference type="EMBL" id="GFO11454.1"/>
    </source>
</evidence>
<evidence type="ECO:0000259" key="14">
    <source>
        <dbReference type="PROSITE" id="PS50011"/>
    </source>
</evidence>